<sequence>MLDTAPRLTSPWPSWPDVPGTGLASVPPDKPFTRAQARAAASRSVGPGGEWDVLTDHREWNHGPLALPAEPAAWYQLAAGGGWQSAVADTSHPIAHDIVTSRSQHLPGLTAAWCSLPFAVPVLCAPTTGPGMAALQTAVKAASAEGLPLQRMVVALTAPGEGRLPAAVKAGATMLQSQVSAVVVVPFDPHIRNHGMAQANRLGRRTAEAGTALVAAVLASAHRTWGDPLPPAAVPAGLSTAHSDSVQPGPEGVLTS</sequence>
<dbReference type="EMBL" id="JACHEM010000021">
    <property type="protein sequence ID" value="MBB6439399.1"/>
    <property type="molecule type" value="Genomic_DNA"/>
</dbReference>
<organism evidence="2 3">
    <name type="scientific">Streptomyces candidus</name>
    <dbReference type="NCBI Taxonomy" id="67283"/>
    <lineage>
        <taxon>Bacteria</taxon>
        <taxon>Bacillati</taxon>
        <taxon>Actinomycetota</taxon>
        <taxon>Actinomycetes</taxon>
        <taxon>Kitasatosporales</taxon>
        <taxon>Streptomycetaceae</taxon>
        <taxon>Streptomyces</taxon>
    </lineage>
</organism>
<feature type="region of interest" description="Disordered" evidence="1">
    <location>
        <begin position="1"/>
        <end position="30"/>
    </location>
</feature>
<comment type="caution">
    <text evidence="2">The sequence shown here is derived from an EMBL/GenBank/DDBJ whole genome shotgun (WGS) entry which is preliminary data.</text>
</comment>
<name>A0A7X0HN23_9ACTN</name>
<evidence type="ECO:0000313" key="2">
    <source>
        <dbReference type="EMBL" id="MBB6439399.1"/>
    </source>
</evidence>
<proteinExistence type="predicted"/>
<protein>
    <submittedName>
        <fullName evidence="2">Uncharacterized protein</fullName>
    </submittedName>
</protein>
<evidence type="ECO:0000256" key="1">
    <source>
        <dbReference type="SAM" id="MobiDB-lite"/>
    </source>
</evidence>
<dbReference type="AlphaFoldDB" id="A0A7X0HN23"/>
<feature type="region of interest" description="Disordered" evidence="1">
    <location>
        <begin position="236"/>
        <end position="256"/>
    </location>
</feature>
<evidence type="ECO:0000313" key="3">
    <source>
        <dbReference type="Proteomes" id="UP000540423"/>
    </source>
</evidence>
<reference evidence="2 3" key="1">
    <citation type="submission" date="2020-08" db="EMBL/GenBank/DDBJ databases">
        <title>Genomic Encyclopedia of Type Strains, Phase IV (KMG-IV): sequencing the most valuable type-strain genomes for metagenomic binning, comparative biology and taxonomic classification.</title>
        <authorList>
            <person name="Goeker M."/>
        </authorList>
    </citation>
    <scope>NUCLEOTIDE SEQUENCE [LARGE SCALE GENOMIC DNA]</scope>
    <source>
        <strain evidence="2 3">DSM 40141</strain>
    </source>
</reference>
<gene>
    <name evidence="2" type="ORF">HNQ79_005911</name>
</gene>
<dbReference type="RefSeq" id="WP_229923732.1">
    <property type="nucleotide sequence ID" value="NZ_BNBN01000015.1"/>
</dbReference>
<dbReference type="Proteomes" id="UP000540423">
    <property type="component" value="Unassembled WGS sequence"/>
</dbReference>
<keyword evidence="3" id="KW-1185">Reference proteome</keyword>
<accession>A0A7X0HN23</accession>